<evidence type="ECO:0000259" key="6">
    <source>
        <dbReference type="Pfam" id="PF02826"/>
    </source>
</evidence>
<evidence type="ECO:0000313" key="8">
    <source>
        <dbReference type="Proteomes" id="UP000564496"/>
    </source>
</evidence>
<evidence type="ECO:0000256" key="4">
    <source>
        <dbReference type="RuleBase" id="RU003719"/>
    </source>
</evidence>
<dbReference type="GO" id="GO:0008720">
    <property type="term" value="F:D-lactate dehydrogenase (NAD+) activity"/>
    <property type="evidence" value="ECO:0007669"/>
    <property type="project" value="TreeGrafter"/>
</dbReference>
<evidence type="ECO:0000259" key="5">
    <source>
        <dbReference type="Pfam" id="PF00389"/>
    </source>
</evidence>
<dbReference type="EMBL" id="JACBZR010000001">
    <property type="protein sequence ID" value="NYI76886.1"/>
    <property type="molecule type" value="Genomic_DNA"/>
</dbReference>
<dbReference type="Proteomes" id="UP000564496">
    <property type="component" value="Unassembled WGS sequence"/>
</dbReference>
<name>A0A7Z0DJR3_9ACTN</name>
<comment type="caution">
    <text evidence="7">The sequence shown here is derived from an EMBL/GenBank/DDBJ whole genome shotgun (WGS) entry which is preliminary data.</text>
</comment>
<dbReference type="GO" id="GO:0051287">
    <property type="term" value="F:NAD binding"/>
    <property type="evidence" value="ECO:0007669"/>
    <property type="project" value="InterPro"/>
</dbReference>
<dbReference type="InterPro" id="IPR006139">
    <property type="entry name" value="D-isomer_2_OHA_DH_cat_dom"/>
</dbReference>
<dbReference type="PANTHER" id="PTHR43026">
    <property type="entry name" value="2-HYDROXYACID DEHYDROGENASE HOMOLOG 1-RELATED"/>
    <property type="match status" value="1"/>
</dbReference>
<dbReference type="SUPFAM" id="SSF52283">
    <property type="entry name" value="Formate/glycerate dehydrogenase catalytic domain-like"/>
    <property type="match status" value="1"/>
</dbReference>
<protein>
    <submittedName>
        <fullName evidence="7">D-specific alpha-keto acid dehydrogenase</fullName>
        <ecNumber evidence="7">1.1.1.-</ecNumber>
    </submittedName>
</protein>
<evidence type="ECO:0000256" key="3">
    <source>
        <dbReference type="ARBA" id="ARBA00023027"/>
    </source>
</evidence>
<dbReference type="SUPFAM" id="SSF51735">
    <property type="entry name" value="NAD(P)-binding Rossmann-fold domains"/>
    <property type="match status" value="1"/>
</dbReference>
<dbReference type="RefSeq" id="WP_179657487.1">
    <property type="nucleotide sequence ID" value="NZ_JACBZR010000001.1"/>
</dbReference>
<evidence type="ECO:0000313" key="7">
    <source>
        <dbReference type="EMBL" id="NYI76886.1"/>
    </source>
</evidence>
<evidence type="ECO:0000256" key="1">
    <source>
        <dbReference type="ARBA" id="ARBA00005854"/>
    </source>
</evidence>
<dbReference type="AlphaFoldDB" id="A0A7Z0DJR3"/>
<keyword evidence="2 4" id="KW-0560">Oxidoreductase</keyword>
<feature type="domain" description="D-isomer specific 2-hydroxyacid dehydrogenase NAD-binding" evidence="6">
    <location>
        <begin position="135"/>
        <end position="320"/>
    </location>
</feature>
<dbReference type="Pfam" id="PF00389">
    <property type="entry name" value="2-Hacid_dh"/>
    <property type="match status" value="1"/>
</dbReference>
<reference evidence="7 8" key="1">
    <citation type="submission" date="2020-07" db="EMBL/GenBank/DDBJ databases">
        <title>Sequencing the genomes of 1000 actinobacteria strains.</title>
        <authorList>
            <person name="Klenk H.-P."/>
        </authorList>
    </citation>
    <scope>NUCLEOTIDE SEQUENCE [LARGE SCALE GENOMIC DNA]</scope>
    <source>
        <strain evidence="7 8">DSM 26487</strain>
    </source>
</reference>
<keyword evidence="3" id="KW-0520">NAD</keyword>
<evidence type="ECO:0000256" key="2">
    <source>
        <dbReference type="ARBA" id="ARBA00023002"/>
    </source>
</evidence>
<dbReference type="InterPro" id="IPR036291">
    <property type="entry name" value="NAD(P)-bd_dom_sf"/>
</dbReference>
<feature type="domain" description="D-isomer specific 2-hydroxyacid dehydrogenase catalytic" evidence="5">
    <location>
        <begin position="52"/>
        <end position="341"/>
    </location>
</feature>
<dbReference type="CDD" id="cd12185">
    <property type="entry name" value="HGDH_LDH_like"/>
    <property type="match status" value="1"/>
</dbReference>
<sequence length="348" mass="37850">MINHEPTLTALTEPTHPTHPTSISSAFQIAVYGCAPDEKGLFESLAPTLGVSLTTTPEAVDADNAELARGNRCVSVSHKTPISNATLLALKRAGVRYVSTRSVGFNHIDVEFAANIGMTVGNVAYSPDSVADYTLMLMLMSVREAKATIRRTDAHDYRPATARGRELRDLTVGVVGTGRIGAAVIDRLRGFGCEVLAYDIRPRPATAGVEHVDLDTLVERSDVVTLHAPLSEESHHLLDRRRIARMRPGAYVINTGRGALIETPALVVALEEGRLGGAALDVVEGEEGIFYADLRGREIPNGWLARLQEMPNVLVSPHIAYLTDHALQDTVENSIMNCREFESRFQHV</sequence>
<proteinExistence type="inferred from homology"/>
<keyword evidence="8" id="KW-1185">Reference proteome</keyword>
<dbReference type="InterPro" id="IPR006140">
    <property type="entry name" value="D-isomer_DH_NAD-bd"/>
</dbReference>
<dbReference type="EC" id="1.1.1.-" evidence="7"/>
<comment type="similarity">
    <text evidence="1 4">Belongs to the D-isomer specific 2-hydroxyacid dehydrogenase family.</text>
</comment>
<dbReference type="PROSITE" id="PS00065">
    <property type="entry name" value="D_2_HYDROXYACID_DH_1"/>
    <property type="match status" value="1"/>
</dbReference>
<dbReference type="PROSITE" id="PS00671">
    <property type="entry name" value="D_2_HYDROXYACID_DH_3"/>
    <property type="match status" value="1"/>
</dbReference>
<dbReference type="InterPro" id="IPR058205">
    <property type="entry name" value="D-LDH-like"/>
</dbReference>
<dbReference type="Pfam" id="PF02826">
    <property type="entry name" value="2-Hacid_dh_C"/>
    <property type="match status" value="1"/>
</dbReference>
<dbReference type="Gene3D" id="3.40.50.720">
    <property type="entry name" value="NAD(P)-binding Rossmann-like Domain"/>
    <property type="match status" value="2"/>
</dbReference>
<dbReference type="InterPro" id="IPR029752">
    <property type="entry name" value="D-isomer_DH_CS1"/>
</dbReference>
<organism evidence="7 8">
    <name type="scientific">Nocardioides panzhihuensis</name>
    <dbReference type="NCBI Taxonomy" id="860243"/>
    <lineage>
        <taxon>Bacteria</taxon>
        <taxon>Bacillati</taxon>
        <taxon>Actinomycetota</taxon>
        <taxon>Actinomycetes</taxon>
        <taxon>Propionibacteriales</taxon>
        <taxon>Nocardioidaceae</taxon>
        <taxon>Nocardioides</taxon>
    </lineage>
</organism>
<accession>A0A7Z0DJR3</accession>
<dbReference type="InterPro" id="IPR029753">
    <property type="entry name" value="D-isomer_DH_CS"/>
</dbReference>
<gene>
    <name evidence="7" type="ORF">BJ988_001534</name>
</gene>
<dbReference type="PANTHER" id="PTHR43026:SF1">
    <property type="entry name" value="2-HYDROXYACID DEHYDROGENASE HOMOLOG 1-RELATED"/>
    <property type="match status" value="1"/>
</dbReference>
<dbReference type="PROSITE" id="PS00670">
    <property type="entry name" value="D_2_HYDROXYACID_DH_2"/>
    <property type="match status" value="1"/>
</dbReference>